<organism evidence="2">
    <name type="scientific">metagenome</name>
    <dbReference type="NCBI Taxonomy" id="256318"/>
    <lineage>
        <taxon>unclassified sequences</taxon>
        <taxon>metagenomes</taxon>
    </lineage>
</organism>
<dbReference type="InterPro" id="IPR036188">
    <property type="entry name" value="FAD/NAD-bd_sf"/>
</dbReference>
<keyword evidence="1" id="KW-0560">Oxidoreductase</keyword>
<accession>A0A2P2BY08</accession>
<dbReference type="PRINTS" id="PR00368">
    <property type="entry name" value="FADPNR"/>
</dbReference>
<dbReference type="Pfam" id="PF13738">
    <property type="entry name" value="Pyr_redox_3"/>
    <property type="match status" value="1"/>
</dbReference>
<name>A0A2P2BY08_9ZZZZ</name>
<gene>
    <name evidence="2" type="ORF">NOCA2200014</name>
</gene>
<dbReference type="GO" id="GO:0050660">
    <property type="term" value="F:flavin adenine dinucleotide binding"/>
    <property type="evidence" value="ECO:0007669"/>
    <property type="project" value="TreeGrafter"/>
</dbReference>
<dbReference type="PANTHER" id="PTHR43539:SF78">
    <property type="entry name" value="FLAVIN-CONTAINING MONOOXYGENASE"/>
    <property type="match status" value="1"/>
</dbReference>
<proteinExistence type="predicted"/>
<dbReference type="SUPFAM" id="SSF51905">
    <property type="entry name" value="FAD/NAD(P)-binding domain"/>
    <property type="match status" value="1"/>
</dbReference>
<dbReference type="EMBL" id="CZKA01000013">
    <property type="protein sequence ID" value="CUR54624.1"/>
    <property type="molecule type" value="Genomic_DNA"/>
</dbReference>
<dbReference type="PRINTS" id="PR00411">
    <property type="entry name" value="PNDRDTASEI"/>
</dbReference>
<protein>
    <submittedName>
        <fullName evidence="2">Secreted protein</fullName>
    </submittedName>
</protein>
<evidence type="ECO:0000313" key="2">
    <source>
        <dbReference type="EMBL" id="CUR54624.1"/>
    </source>
</evidence>
<dbReference type="InterPro" id="IPR050982">
    <property type="entry name" value="Auxin_biosynth/cation_transpt"/>
</dbReference>
<evidence type="ECO:0000256" key="1">
    <source>
        <dbReference type="ARBA" id="ARBA00023002"/>
    </source>
</evidence>
<dbReference type="AlphaFoldDB" id="A0A2P2BY08"/>
<dbReference type="GO" id="GO:0004497">
    <property type="term" value="F:monooxygenase activity"/>
    <property type="evidence" value="ECO:0007669"/>
    <property type="project" value="TreeGrafter"/>
</dbReference>
<dbReference type="PANTHER" id="PTHR43539">
    <property type="entry name" value="FLAVIN-BINDING MONOOXYGENASE-LIKE PROTEIN (AFU_ORTHOLOGUE AFUA_4G09220)"/>
    <property type="match status" value="1"/>
</dbReference>
<reference evidence="2" key="1">
    <citation type="submission" date="2015-08" db="EMBL/GenBank/DDBJ databases">
        <authorList>
            <person name="Babu N.S."/>
            <person name="Beckwith C.J."/>
            <person name="Beseler K.G."/>
            <person name="Brison A."/>
            <person name="Carone J.V."/>
            <person name="Caskin T.P."/>
            <person name="Diamond M."/>
            <person name="Durham M.E."/>
            <person name="Foxe J.M."/>
            <person name="Go M."/>
            <person name="Henderson B.A."/>
            <person name="Jones I.B."/>
            <person name="McGettigan J.A."/>
            <person name="Micheletti S.J."/>
            <person name="Nasrallah M.E."/>
            <person name="Ortiz D."/>
            <person name="Piller C.R."/>
            <person name="Privatt S.R."/>
            <person name="Schneider S.L."/>
            <person name="Sharp S."/>
            <person name="Smith T.C."/>
            <person name="Stanton J.D."/>
            <person name="Ullery H.E."/>
            <person name="Wilson R.J."/>
            <person name="Serrano M.G."/>
            <person name="Buck G."/>
            <person name="Lee V."/>
            <person name="Wang Y."/>
            <person name="Carvalho R."/>
            <person name="Voegtly L."/>
            <person name="Shi R."/>
            <person name="Duckworth R."/>
            <person name="Johnson A."/>
            <person name="Loviza R."/>
            <person name="Walstead R."/>
            <person name="Shah Z."/>
            <person name="Kiflezghi M."/>
            <person name="Wade K."/>
            <person name="Ball S.L."/>
            <person name="Bradley K.W."/>
            <person name="Asai D.J."/>
            <person name="Bowman C.A."/>
            <person name="Russell D.A."/>
            <person name="Pope W.H."/>
            <person name="Jacobs-Sera D."/>
            <person name="Hendrix R.W."/>
            <person name="Hatfull G.F."/>
        </authorList>
    </citation>
    <scope>NUCLEOTIDE SEQUENCE</scope>
</reference>
<dbReference type="Gene3D" id="3.50.50.60">
    <property type="entry name" value="FAD/NAD(P)-binding domain"/>
    <property type="match status" value="1"/>
</dbReference>
<sequence length="450" mass="46724">MQHPVIIIGAGPIGLAAAANAAERGLDFVVLETGTDAGAAIGEWAHVRLFSSWSELIDPVARRLLDAAGTWNAPDEKAYPTGGQWRERYLQPLADLLDATPTGTVRYGARVTGVGRAGRDLLVDSGRESDAFAVHLRTATGAERLLASAVVDASGTWTQPNPLGADGYPALGEPEHVARITYGIPDFTDPAVAARYAGKHVAVAGKGASAQGVLIGLAQLAAVDAATRVSWLLRRPSVGDAFGGGDNDQLEERGKLGQAAKAAAGGSHVTNVTQFRTASVSTRDDGRLTLASVDGQQVIDVDEVIVVTGFRPDFTFLSEVRLDLDPALGSTRILADQIHPDHHSCGDVQPHGYKELTQPEPGLFLVGMKSYGRAPSFLAMTGFEQVRSVVAALDGDLEAASRVDLVLPETGVCNGAGAFDDPDAISAGGGCCGAPAAAEPQLISIGRTSL</sequence>